<evidence type="ECO:0000256" key="1">
    <source>
        <dbReference type="SAM" id="SignalP"/>
    </source>
</evidence>
<dbReference type="Proteomes" id="UP000182652">
    <property type="component" value="Unassembled WGS sequence"/>
</dbReference>
<evidence type="ECO:0000313" key="2">
    <source>
        <dbReference type="EMBL" id="SEC85246.1"/>
    </source>
</evidence>
<sequence length="145" mass="14874">MKPMRRLKLILLAGTLIALLSACTGGAKPDDGALAQKYKAAVASLPHVSSVDSQYSTKQGMGRTGTVDIKADTSDDAALKELMRQAFPAIVKAADGDPEASLTILVTAADGSGSYSPSVLGYSGGNTLSSYREFLKANPNPGIAG</sequence>
<proteinExistence type="predicted"/>
<evidence type="ECO:0000313" key="3">
    <source>
        <dbReference type="Proteomes" id="UP000182652"/>
    </source>
</evidence>
<gene>
    <name evidence="2" type="ORF">SAMN04489745_3337</name>
</gene>
<feature type="signal peptide" evidence="1">
    <location>
        <begin position="1"/>
        <end position="27"/>
    </location>
</feature>
<dbReference type="AlphaFoldDB" id="A0A1H4VW04"/>
<protein>
    <recommendedName>
        <fullName evidence="4">Lipoprotein</fullName>
    </recommendedName>
</protein>
<dbReference type="EMBL" id="FNSN01000004">
    <property type="protein sequence ID" value="SEC85246.1"/>
    <property type="molecule type" value="Genomic_DNA"/>
</dbReference>
<reference evidence="2 3" key="1">
    <citation type="submission" date="2016-10" db="EMBL/GenBank/DDBJ databases">
        <authorList>
            <person name="de Groot N.N."/>
        </authorList>
    </citation>
    <scope>NUCLEOTIDE SEQUENCE [LARGE SCALE GENOMIC DNA]</scope>
    <source>
        <strain evidence="2 3">DSM 10495</strain>
    </source>
</reference>
<keyword evidence="1" id="KW-0732">Signal</keyword>
<name>A0A1H4VW04_9MICC</name>
<organism evidence="2 3">
    <name type="scientific">Arthrobacter woluwensis</name>
    <dbReference type="NCBI Taxonomy" id="156980"/>
    <lineage>
        <taxon>Bacteria</taxon>
        <taxon>Bacillati</taxon>
        <taxon>Actinomycetota</taxon>
        <taxon>Actinomycetes</taxon>
        <taxon>Micrococcales</taxon>
        <taxon>Micrococcaceae</taxon>
        <taxon>Arthrobacter</taxon>
    </lineage>
</organism>
<dbReference type="PROSITE" id="PS51257">
    <property type="entry name" value="PROKAR_LIPOPROTEIN"/>
    <property type="match status" value="1"/>
</dbReference>
<keyword evidence="3" id="KW-1185">Reference proteome</keyword>
<dbReference type="STRING" id="156980.SAMN04489745_3337"/>
<accession>A0A1H4VW04</accession>
<feature type="chain" id="PRO_5039475527" description="Lipoprotein" evidence="1">
    <location>
        <begin position="28"/>
        <end position="145"/>
    </location>
</feature>
<evidence type="ECO:0008006" key="4">
    <source>
        <dbReference type="Google" id="ProtNLM"/>
    </source>
</evidence>